<evidence type="ECO:0000259" key="1">
    <source>
        <dbReference type="PROSITE" id="PS50995"/>
    </source>
</evidence>
<dbReference type="Proteomes" id="UP000317940">
    <property type="component" value="Unassembled WGS sequence"/>
</dbReference>
<dbReference type="InterPro" id="IPR000835">
    <property type="entry name" value="HTH_MarR-typ"/>
</dbReference>
<comment type="caution">
    <text evidence="2">The sequence shown here is derived from an EMBL/GenBank/DDBJ whole genome shotgun (WGS) entry which is preliminary data.</text>
</comment>
<evidence type="ECO:0000313" key="3">
    <source>
        <dbReference type="Proteomes" id="UP000317940"/>
    </source>
</evidence>
<reference evidence="2 3" key="1">
    <citation type="submission" date="2019-06" db="EMBL/GenBank/DDBJ databases">
        <title>Sequencing the genomes of 1000 actinobacteria strains.</title>
        <authorList>
            <person name="Klenk H.-P."/>
        </authorList>
    </citation>
    <scope>NUCLEOTIDE SEQUENCE [LARGE SCALE GENOMIC DNA]</scope>
    <source>
        <strain evidence="2 3">DSM 44826</strain>
    </source>
</reference>
<dbReference type="PRINTS" id="PR00598">
    <property type="entry name" value="HTHMARR"/>
</dbReference>
<dbReference type="PANTHER" id="PTHR33164:SF43">
    <property type="entry name" value="HTH-TYPE TRANSCRIPTIONAL REPRESSOR YETL"/>
    <property type="match status" value="1"/>
</dbReference>
<dbReference type="SMART" id="SM00347">
    <property type="entry name" value="HTH_MARR"/>
    <property type="match status" value="1"/>
</dbReference>
<dbReference type="InterPro" id="IPR039422">
    <property type="entry name" value="MarR/SlyA-like"/>
</dbReference>
<dbReference type="InterPro" id="IPR036388">
    <property type="entry name" value="WH-like_DNA-bd_sf"/>
</dbReference>
<dbReference type="SUPFAM" id="SSF46785">
    <property type="entry name" value="Winged helix' DNA-binding domain"/>
    <property type="match status" value="1"/>
</dbReference>
<dbReference type="EMBL" id="VIWT01000001">
    <property type="protein sequence ID" value="TWG01526.1"/>
    <property type="molecule type" value="Genomic_DNA"/>
</dbReference>
<dbReference type="PROSITE" id="PS50995">
    <property type="entry name" value="HTH_MARR_2"/>
    <property type="match status" value="1"/>
</dbReference>
<dbReference type="GO" id="GO:0003700">
    <property type="term" value="F:DNA-binding transcription factor activity"/>
    <property type="evidence" value="ECO:0007669"/>
    <property type="project" value="InterPro"/>
</dbReference>
<proteinExistence type="predicted"/>
<evidence type="ECO:0000313" key="2">
    <source>
        <dbReference type="EMBL" id="TWG01526.1"/>
    </source>
</evidence>
<feature type="domain" description="HTH marR-type" evidence="1">
    <location>
        <begin position="10"/>
        <end position="140"/>
    </location>
</feature>
<dbReference type="RefSeq" id="WP_145907879.1">
    <property type="nucleotide sequence ID" value="NZ_BAAAMZ010000007.1"/>
</dbReference>
<gene>
    <name evidence="2" type="ORF">FHX73_115427</name>
</gene>
<dbReference type="Gene3D" id="1.10.10.10">
    <property type="entry name" value="Winged helix-like DNA-binding domain superfamily/Winged helix DNA-binding domain"/>
    <property type="match status" value="1"/>
</dbReference>
<dbReference type="GO" id="GO:0006950">
    <property type="term" value="P:response to stress"/>
    <property type="evidence" value="ECO:0007669"/>
    <property type="project" value="TreeGrafter"/>
</dbReference>
<accession>A0A561UQ93</accession>
<organism evidence="2 3">
    <name type="scientific">Kitasatospora viridis</name>
    <dbReference type="NCBI Taxonomy" id="281105"/>
    <lineage>
        <taxon>Bacteria</taxon>
        <taxon>Bacillati</taxon>
        <taxon>Actinomycetota</taxon>
        <taxon>Actinomycetes</taxon>
        <taxon>Kitasatosporales</taxon>
        <taxon>Streptomycetaceae</taxon>
        <taxon>Kitasatospora</taxon>
    </lineage>
</organism>
<name>A0A561UQ93_9ACTN</name>
<protein>
    <submittedName>
        <fullName evidence="2">MarR family transcriptional regulator</fullName>
    </submittedName>
</protein>
<dbReference type="OrthoDB" id="122135at2"/>
<keyword evidence="3" id="KW-1185">Reference proteome</keyword>
<dbReference type="PANTHER" id="PTHR33164">
    <property type="entry name" value="TRANSCRIPTIONAL REGULATOR, MARR FAMILY"/>
    <property type="match status" value="1"/>
</dbReference>
<dbReference type="AlphaFoldDB" id="A0A561UQ93"/>
<dbReference type="InterPro" id="IPR036390">
    <property type="entry name" value="WH_DNA-bd_sf"/>
</dbReference>
<sequence length="140" mass="15622">MNDEAHRATATRIYQRMAHLVLESDNRRREVVDATGLSFARVRALRRLARQPMRMSELAAELVVDKPYTTVIVDELERRGLVVRTTAPDDRRVKVVTVTEQGRELAELASAILTRPPQALVALPAAEMAELDALLAKLAP</sequence>
<dbReference type="Pfam" id="PF12802">
    <property type="entry name" value="MarR_2"/>
    <property type="match status" value="1"/>
</dbReference>